<comment type="caution">
    <text evidence="10">The sequence shown here is derived from an EMBL/GenBank/DDBJ whole genome shotgun (WGS) entry which is preliminary data.</text>
</comment>
<evidence type="ECO:0000256" key="1">
    <source>
        <dbReference type="ARBA" id="ARBA00009580"/>
    </source>
</evidence>
<dbReference type="InterPro" id="IPR000387">
    <property type="entry name" value="Tyr_Pase_dom"/>
</dbReference>
<dbReference type="FunFam" id="3.90.190.10:FF:000102">
    <property type="entry name" value="Receptor-type tyrosine-protein phosphatase"/>
    <property type="match status" value="1"/>
</dbReference>
<evidence type="ECO:0000313" key="11">
    <source>
        <dbReference type="Proteomes" id="UP001634394"/>
    </source>
</evidence>
<dbReference type="PROSITE" id="PS00383">
    <property type="entry name" value="TYR_PHOSPHATASE_1"/>
    <property type="match status" value="1"/>
</dbReference>
<evidence type="ECO:0000256" key="6">
    <source>
        <dbReference type="SAM" id="Phobius"/>
    </source>
</evidence>
<evidence type="ECO:0000259" key="8">
    <source>
        <dbReference type="PROSITE" id="PS50055"/>
    </source>
</evidence>
<feature type="domain" description="Tyrosine-protein phosphatase" evidence="8">
    <location>
        <begin position="846"/>
        <end position="1093"/>
    </location>
</feature>
<evidence type="ECO:0000256" key="2">
    <source>
        <dbReference type="ARBA" id="ARBA00013064"/>
    </source>
</evidence>
<dbReference type="SUPFAM" id="SSF52799">
    <property type="entry name" value="(Phosphotyrosine protein) phosphatases II"/>
    <property type="match status" value="2"/>
</dbReference>
<dbReference type="PANTHER" id="PTHR19134:SF562">
    <property type="entry name" value="PROTEIN-TYROSINE-PHOSPHATASE"/>
    <property type="match status" value="1"/>
</dbReference>
<keyword evidence="6" id="KW-0472">Membrane</keyword>
<keyword evidence="6" id="KW-0812">Transmembrane</keyword>
<comment type="similarity">
    <text evidence="1">Belongs to the protein-tyrosine phosphatase family.</text>
</comment>
<dbReference type="InterPro" id="IPR009030">
    <property type="entry name" value="Growth_fac_rcpt_cys_sf"/>
</dbReference>
<keyword evidence="7" id="KW-0732">Signal</keyword>
<dbReference type="PANTHER" id="PTHR19134">
    <property type="entry name" value="RECEPTOR-TYPE TYROSINE-PROTEIN PHOSPHATASE"/>
    <property type="match status" value="1"/>
</dbReference>
<dbReference type="SUPFAM" id="SSF49785">
    <property type="entry name" value="Galactose-binding domain-like"/>
    <property type="match status" value="1"/>
</dbReference>
<evidence type="ECO:0000313" key="10">
    <source>
        <dbReference type="EMBL" id="KAL3880529.1"/>
    </source>
</evidence>
<feature type="domain" description="Tyrosine-protein phosphatase" evidence="8">
    <location>
        <begin position="564"/>
        <end position="836"/>
    </location>
</feature>
<dbReference type="EC" id="3.1.3.48" evidence="2"/>
<dbReference type="Gene3D" id="2.60.120.260">
    <property type="entry name" value="Galactose-binding domain-like"/>
    <property type="match status" value="1"/>
</dbReference>
<proteinExistence type="inferred from homology"/>
<sequence>MNVVSWTTFIVITLINNCHVGSCFQNFALNKFAKQSSTLSYYFPWTADKAVDGNTNDGGNPDESKTCSATAGPYGTQTWEVDFGFLIIVKTITVYERTDKKDQLSGFKVFVGNTTMPWTVNQPLVEVKPVSTQHLFRVNDSLAQFVAVRRPYSNIMTICEVIVEGVCQKGNFGDVCNETCGNCLYGNDSCNSSTGQCTMKCQKGWRGGKCKRGCKKGTYGYNCNDTCGMCLNGNNSCSTIDGSCILGCSAGYQGENCKLECSNGTYGEGCNETCGMCLRGNDSCLTSNGYCQFGCEAGWWGDTCKQECHQGTYSYGCNETCGMCFSGNKSCSSIDGLCNDGCDAGWQGGTCKQECLKGSFGYGCIRTCGMCLSGNNSCSTIDGRCELGCNAGWRGESCIHECEKGTYGYGCNETCGQCMHGADSCSIINGTCIYGCQDGWKDEKCTLEIHKRPNFLENGIIIISAVVPIAIVIILLIIVLVVLRARRTRSKLTKDVPSMPNQEQDVFHQVIQEGEICDKKTQEIEDTILHKGSAYQRTEIKTQLIAPKIPVLSLWAHVTKLKANKQEFESAFQELSQGLIKNHEEALANVSKNRYKKIYPYDFNRVVLKRDSVHDSEYENDSDYINASHIQGFEGRKCYIAAQGPITKTVGDFWWMVWQERIKCIVMLTNLSEMGKMKCIQYWPDKGEQTYGDVTVQILGSESFTDSIRRDLQITVTNVSSAMPVLFFRVASQGISKFQYTAWPDKDVPDTAWSLVKFWKSVRKHNEYGKGPMAVHCSAGVGRTGTFIALDIIYDEACETGHVAVMKCVETLREQRVNMVQTVKQFIFLHDAVAETLGFGTMPIFKKQLPDVLRHLMEEDERSGLTRLQGQYNMLRKLNLEQEETNLPVYSNADGVQSEMIWLPNISGRDAYIAVKQVDNETLLTTIANRNIKWLIIVDSSTPEDVLVSIGVNQTKTVAGLDITCKEKEDLGAFERSQFYITSHGKKEQQQLIMVLLKTWEEPNEVPSDSRSVLSLLEDFSQHHPSPSELNPVLIYSRWELNRCSLIYILLNEKDRIRRDGEIHVLRTTAEMLGRSRTLLPTFEQYNFIYKYLPTDDLQESTYENTAGIMKEII</sequence>
<dbReference type="InterPro" id="IPR003595">
    <property type="entry name" value="Tyr_Pase_cat"/>
</dbReference>
<evidence type="ECO:0000256" key="3">
    <source>
        <dbReference type="ARBA" id="ARBA00022801"/>
    </source>
</evidence>
<dbReference type="InterPro" id="IPR016130">
    <property type="entry name" value="Tyr_Pase_AS"/>
</dbReference>
<dbReference type="PRINTS" id="PR00700">
    <property type="entry name" value="PRTYPHPHTASE"/>
</dbReference>
<dbReference type="Gene3D" id="3.90.190.10">
    <property type="entry name" value="Protein tyrosine phosphatase superfamily"/>
    <property type="match status" value="2"/>
</dbReference>
<organism evidence="10 11">
    <name type="scientific">Sinanodonta woodiana</name>
    <name type="common">Chinese pond mussel</name>
    <name type="synonym">Anodonta woodiana</name>
    <dbReference type="NCBI Taxonomy" id="1069815"/>
    <lineage>
        <taxon>Eukaryota</taxon>
        <taxon>Metazoa</taxon>
        <taxon>Spiralia</taxon>
        <taxon>Lophotrochozoa</taxon>
        <taxon>Mollusca</taxon>
        <taxon>Bivalvia</taxon>
        <taxon>Autobranchia</taxon>
        <taxon>Heteroconchia</taxon>
        <taxon>Palaeoheterodonta</taxon>
        <taxon>Unionida</taxon>
        <taxon>Unionoidea</taxon>
        <taxon>Unionidae</taxon>
        <taxon>Unioninae</taxon>
        <taxon>Sinanodonta</taxon>
    </lineage>
</organism>
<reference evidence="10 11" key="1">
    <citation type="submission" date="2024-11" db="EMBL/GenBank/DDBJ databases">
        <title>Chromosome-level genome assembly of the freshwater bivalve Anodonta woodiana.</title>
        <authorList>
            <person name="Chen X."/>
        </authorList>
    </citation>
    <scope>NUCLEOTIDE SEQUENCE [LARGE SCALE GENOMIC DNA]</scope>
    <source>
        <strain evidence="10">MN2024</strain>
        <tissue evidence="10">Gills</tissue>
    </source>
</reference>
<dbReference type="Pfam" id="PF00102">
    <property type="entry name" value="Y_phosphatase"/>
    <property type="match status" value="2"/>
</dbReference>
<accession>A0ABD3X2S7</accession>
<dbReference type="PROSITE" id="PS50056">
    <property type="entry name" value="TYR_PHOSPHATASE_2"/>
    <property type="match status" value="1"/>
</dbReference>
<keyword evidence="3" id="KW-0378">Hydrolase</keyword>
<dbReference type="Proteomes" id="UP001634394">
    <property type="component" value="Unassembled WGS sequence"/>
</dbReference>
<evidence type="ECO:0000259" key="9">
    <source>
        <dbReference type="PROSITE" id="PS50056"/>
    </source>
</evidence>
<dbReference type="GO" id="GO:0004725">
    <property type="term" value="F:protein tyrosine phosphatase activity"/>
    <property type="evidence" value="ECO:0007669"/>
    <property type="project" value="UniProtKB-EC"/>
</dbReference>
<protein>
    <recommendedName>
        <fullName evidence="2">protein-tyrosine-phosphatase</fullName>
        <ecNumber evidence="2">3.1.3.48</ecNumber>
    </recommendedName>
</protein>
<comment type="catalytic activity">
    <reaction evidence="5">
        <text>O-phospho-L-tyrosyl-[protein] + H2O = L-tyrosyl-[protein] + phosphate</text>
        <dbReference type="Rhea" id="RHEA:10684"/>
        <dbReference type="Rhea" id="RHEA-COMP:10136"/>
        <dbReference type="Rhea" id="RHEA-COMP:20101"/>
        <dbReference type="ChEBI" id="CHEBI:15377"/>
        <dbReference type="ChEBI" id="CHEBI:43474"/>
        <dbReference type="ChEBI" id="CHEBI:46858"/>
        <dbReference type="ChEBI" id="CHEBI:61978"/>
        <dbReference type="EC" id="3.1.3.48"/>
    </reaction>
</comment>
<dbReference type="Pfam" id="PF22633">
    <property type="entry name" value="F5_F8_type_C_2"/>
    <property type="match status" value="1"/>
</dbReference>
<dbReference type="InterPro" id="IPR050348">
    <property type="entry name" value="Protein-Tyr_Phosphatase"/>
</dbReference>
<evidence type="ECO:0000256" key="4">
    <source>
        <dbReference type="ARBA" id="ARBA00022912"/>
    </source>
</evidence>
<evidence type="ECO:0000256" key="7">
    <source>
        <dbReference type="SAM" id="SignalP"/>
    </source>
</evidence>
<name>A0ABD3X2S7_SINWO</name>
<feature type="domain" description="Tyrosine specific protein phosphatases" evidence="9">
    <location>
        <begin position="753"/>
        <end position="827"/>
    </location>
</feature>
<dbReference type="SMART" id="SM00194">
    <property type="entry name" value="PTPc"/>
    <property type="match status" value="1"/>
</dbReference>
<evidence type="ECO:0000256" key="5">
    <source>
        <dbReference type="ARBA" id="ARBA00051722"/>
    </source>
</evidence>
<dbReference type="InterPro" id="IPR000242">
    <property type="entry name" value="PTP_cat"/>
</dbReference>
<feature type="transmembrane region" description="Helical" evidence="6">
    <location>
        <begin position="460"/>
        <end position="483"/>
    </location>
</feature>
<dbReference type="Gene3D" id="2.170.300.10">
    <property type="entry name" value="Tie2 ligand-binding domain superfamily"/>
    <property type="match status" value="2"/>
</dbReference>
<keyword evidence="4" id="KW-0904">Protein phosphatase</keyword>
<dbReference type="SMART" id="SM00404">
    <property type="entry name" value="PTPc_motif"/>
    <property type="match status" value="1"/>
</dbReference>
<dbReference type="EMBL" id="JBJQND010000004">
    <property type="protein sequence ID" value="KAL3880529.1"/>
    <property type="molecule type" value="Genomic_DNA"/>
</dbReference>
<dbReference type="SUPFAM" id="SSF57184">
    <property type="entry name" value="Growth factor receptor domain"/>
    <property type="match status" value="1"/>
</dbReference>
<dbReference type="InterPro" id="IPR029021">
    <property type="entry name" value="Prot-tyrosine_phosphatase-like"/>
</dbReference>
<keyword evidence="6" id="KW-1133">Transmembrane helix</keyword>
<keyword evidence="11" id="KW-1185">Reference proteome</keyword>
<dbReference type="InterPro" id="IPR008979">
    <property type="entry name" value="Galactose-bd-like_sf"/>
</dbReference>
<feature type="chain" id="PRO_5044796426" description="protein-tyrosine-phosphatase" evidence="7">
    <location>
        <begin position="24"/>
        <end position="1114"/>
    </location>
</feature>
<feature type="signal peptide" evidence="7">
    <location>
        <begin position="1"/>
        <end position="23"/>
    </location>
</feature>
<gene>
    <name evidence="10" type="ORF">ACJMK2_032763</name>
</gene>
<dbReference type="PROSITE" id="PS50055">
    <property type="entry name" value="TYR_PHOSPHATASE_PTP"/>
    <property type="match status" value="2"/>
</dbReference>
<dbReference type="AlphaFoldDB" id="A0ABD3X2S7"/>